<organism evidence="2 3">
    <name type="scientific">Tetragenococcus muriaticus PMC-11-5</name>
    <dbReference type="NCBI Taxonomy" id="1302649"/>
    <lineage>
        <taxon>Bacteria</taxon>
        <taxon>Bacillati</taxon>
        <taxon>Bacillota</taxon>
        <taxon>Bacilli</taxon>
        <taxon>Lactobacillales</taxon>
        <taxon>Enterococcaceae</taxon>
        <taxon>Tetragenococcus</taxon>
    </lineage>
</organism>
<accession>A0A091C9A3</accession>
<reference evidence="2 3" key="1">
    <citation type="submission" date="2014-08" db="EMBL/GenBank/DDBJ databases">
        <title>Genome sequence of Tetragenococcus muriaticus.</title>
        <authorList>
            <person name="Chuea-nongthon C."/>
            <person name="Rodtong S."/>
            <person name="Yongsawatdigul J."/>
            <person name="Steele J.L."/>
            <person name="Liu X.-y."/>
            <person name="Speers J."/>
            <person name="Glasner J.D."/>
            <person name="Neeno-Eckwall E.C."/>
        </authorList>
    </citation>
    <scope>NUCLEOTIDE SEQUENCE [LARGE SCALE GENOMIC DNA]</scope>
    <source>
        <strain evidence="2 3">PMC-11-5</strain>
    </source>
</reference>
<dbReference type="OrthoDB" id="2194642at2"/>
<gene>
    <name evidence="2" type="ORF">TMUPMC115_0257</name>
</gene>
<evidence type="ECO:0000313" key="3">
    <source>
        <dbReference type="Proteomes" id="UP000029380"/>
    </source>
</evidence>
<protein>
    <submittedName>
        <fullName evidence="2">Gp17 family putative tail/base plate protein</fullName>
    </submittedName>
</protein>
<comment type="caution">
    <text evidence="2">The sequence shown here is derived from an EMBL/GenBank/DDBJ whole genome shotgun (WGS) entry which is preliminary data.</text>
</comment>
<sequence length="273" mass="31395">MKEEVKLFNNNFSYTLTDIKGLILIDFENEQVDMKVDTQENESSDGTLLGPTTFGPFNLTLNFYFEGADALDLKLMKQKIRPLLFSRDPYFIWCSEDPERKYAVYCDDLDIENINPAFAVFKATFVAYKGHAESVKSTKNVDFMLEDVKKIQAPSLEDYQYTFTHSKFVIYNAGDLKVDPREHYLRVKIEGVSDGEITINNKTTKDRFVYKPELNSRTGDWIEIDGVYPKRNGVNCGIDTNHQLISLAPGENEIEIQNITQIKLLGISTFLYR</sequence>
<proteinExistence type="predicted"/>
<dbReference type="Gene3D" id="2.40.30.200">
    <property type="match status" value="1"/>
</dbReference>
<dbReference type="InterPro" id="IPR008841">
    <property type="entry name" value="Siphovirus-type_tail_N"/>
</dbReference>
<dbReference type="EMBL" id="JPVU01000023">
    <property type="protein sequence ID" value="KFN93659.1"/>
    <property type="molecule type" value="Genomic_DNA"/>
</dbReference>
<evidence type="ECO:0000313" key="2">
    <source>
        <dbReference type="EMBL" id="KFN93659.1"/>
    </source>
</evidence>
<dbReference type="Pfam" id="PF05709">
    <property type="entry name" value="Sipho_tail"/>
    <property type="match status" value="1"/>
</dbReference>
<dbReference type="RefSeq" id="WP_038025389.1">
    <property type="nucleotide sequence ID" value="NZ_JPVU01000023.1"/>
</dbReference>
<name>A0A091C9A3_9ENTE</name>
<dbReference type="PATRIC" id="fig|1302649.3.peg.257"/>
<evidence type="ECO:0000259" key="1">
    <source>
        <dbReference type="Pfam" id="PF05709"/>
    </source>
</evidence>
<dbReference type="AlphaFoldDB" id="A0A091C9A3"/>
<dbReference type="Proteomes" id="UP000029380">
    <property type="component" value="Unassembled WGS sequence"/>
</dbReference>
<feature type="domain" description="Siphovirus-type tail component RIFT-related" evidence="1">
    <location>
        <begin position="29"/>
        <end position="126"/>
    </location>
</feature>